<accession>A0A4S2MXC1</accession>
<evidence type="ECO:0000256" key="1">
    <source>
        <dbReference type="SAM" id="MobiDB-lite"/>
    </source>
</evidence>
<dbReference type="Proteomes" id="UP000298138">
    <property type="component" value="Unassembled WGS sequence"/>
</dbReference>
<proteinExistence type="predicted"/>
<gene>
    <name evidence="2" type="ORF">EX30DRAFT_272792</name>
</gene>
<organism evidence="2 3">
    <name type="scientific">Ascodesmis nigricans</name>
    <dbReference type="NCBI Taxonomy" id="341454"/>
    <lineage>
        <taxon>Eukaryota</taxon>
        <taxon>Fungi</taxon>
        <taxon>Dikarya</taxon>
        <taxon>Ascomycota</taxon>
        <taxon>Pezizomycotina</taxon>
        <taxon>Pezizomycetes</taxon>
        <taxon>Pezizales</taxon>
        <taxon>Ascodesmidaceae</taxon>
        <taxon>Ascodesmis</taxon>
    </lineage>
</organism>
<feature type="compositionally biased region" description="Basic residues" evidence="1">
    <location>
        <begin position="39"/>
        <end position="49"/>
    </location>
</feature>
<keyword evidence="3" id="KW-1185">Reference proteome</keyword>
<dbReference type="InParanoid" id="A0A4S2MXC1"/>
<dbReference type="EMBL" id="ML220120">
    <property type="protein sequence ID" value="TGZ81291.1"/>
    <property type="molecule type" value="Genomic_DNA"/>
</dbReference>
<dbReference type="AlphaFoldDB" id="A0A4S2MXC1"/>
<evidence type="ECO:0000313" key="2">
    <source>
        <dbReference type="EMBL" id="TGZ81291.1"/>
    </source>
</evidence>
<sequence length="121" mass="14124">MWLTLSYHHLRGGFPVLYSGVDSLPPDIKPRLRHFIRRRRKRQTHHQHQPSRPLYPLYPTAPLPPPPRTRTILDSPLHPPDIDVVVTPRRHCGAFFPLSTTLRLMGPWTRFVSPTMGGLWR</sequence>
<reference evidence="2 3" key="1">
    <citation type="submission" date="2019-04" db="EMBL/GenBank/DDBJ databases">
        <title>Comparative genomics and transcriptomics to analyze fruiting body development in filamentous ascomycetes.</title>
        <authorList>
            <consortium name="DOE Joint Genome Institute"/>
            <person name="Lutkenhaus R."/>
            <person name="Traeger S."/>
            <person name="Breuer J."/>
            <person name="Kuo A."/>
            <person name="Lipzen A."/>
            <person name="Pangilinan J."/>
            <person name="Dilworth D."/>
            <person name="Sandor L."/>
            <person name="Poggeler S."/>
            <person name="Barry K."/>
            <person name="Grigoriev I.V."/>
            <person name="Nowrousian M."/>
        </authorList>
    </citation>
    <scope>NUCLEOTIDE SEQUENCE [LARGE SCALE GENOMIC DNA]</scope>
    <source>
        <strain evidence="2 3">CBS 389.68</strain>
    </source>
</reference>
<protein>
    <submittedName>
        <fullName evidence="2">Uncharacterized protein</fullName>
    </submittedName>
</protein>
<feature type="region of interest" description="Disordered" evidence="1">
    <location>
        <begin position="39"/>
        <end position="60"/>
    </location>
</feature>
<name>A0A4S2MXC1_9PEZI</name>
<evidence type="ECO:0000313" key="3">
    <source>
        <dbReference type="Proteomes" id="UP000298138"/>
    </source>
</evidence>